<comment type="caution">
    <text evidence="2">The sequence shown here is derived from an EMBL/GenBank/DDBJ whole genome shotgun (WGS) entry which is preliminary data.</text>
</comment>
<keyword evidence="3" id="KW-1185">Reference proteome</keyword>
<dbReference type="Proteomes" id="UP001408789">
    <property type="component" value="Unassembled WGS sequence"/>
</dbReference>
<name>A0AAP0CW44_9ASTR</name>
<dbReference type="AlphaFoldDB" id="A0AAP0CW44"/>
<reference evidence="2 3" key="1">
    <citation type="submission" date="2024-04" db="EMBL/GenBank/DDBJ databases">
        <title>The reference genome of an endangered Asteraceae, Deinandra increscens subsp. villosa, native to the Central Coast of California.</title>
        <authorList>
            <person name="Guilliams M."/>
            <person name="Hasenstab-Lehman K."/>
            <person name="Meyer R."/>
            <person name="Mcevoy S."/>
        </authorList>
    </citation>
    <scope>NUCLEOTIDE SEQUENCE [LARGE SCALE GENOMIC DNA]</scope>
    <source>
        <tissue evidence="2">Leaf</tissue>
    </source>
</reference>
<evidence type="ECO:0000313" key="3">
    <source>
        <dbReference type="Proteomes" id="UP001408789"/>
    </source>
</evidence>
<accession>A0AAP0CW44</accession>
<feature type="region of interest" description="Disordered" evidence="1">
    <location>
        <begin position="114"/>
        <end position="166"/>
    </location>
</feature>
<sequence>MVTILRSGYDLFTWDLNGSPVIAALANIRSLTCTTSSMFFLGCNSAFYKEIRERESARESTSSYRLIVKESEDASIGHSGSGTQFITIVEYAPSQRVPKQWFIKDRLEGMIEKGKSNRASSADMESQAQHDYAMDTARPKSAHEAPLLEDGMAGTSKKPKTDGSDI</sequence>
<protein>
    <submittedName>
        <fullName evidence="2">Uncharacterized protein</fullName>
    </submittedName>
</protein>
<dbReference type="EMBL" id="JBCNJP010000019">
    <property type="protein sequence ID" value="KAK9061565.1"/>
    <property type="molecule type" value="Genomic_DNA"/>
</dbReference>
<organism evidence="2 3">
    <name type="scientific">Deinandra increscens subsp. villosa</name>
    <dbReference type="NCBI Taxonomy" id="3103831"/>
    <lineage>
        <taxon>Eukaryota</taxon>
        <taxon>Viridiplantae</taxon>
        <taxon>Streptophyta</taxon>
        <taxon>Embryophyta</taxon>
        <taxon>Tracheophyta</taxon>
        <taxon>Spermatophyta</taxon>
        <taxon>Magnoliopsida</taxon>
        <taxon>eudicotyledons</taxon>
        <taxon>Gunneridae</taxon>
        <taxon>Pentapetalae</taxon>
        <taxon>asterids</taxon>
        <taxon>campanulids</taxon>
        <taxon>Asterales</taxon>
        <taxon>Asteraceae</taxon>
        <taxon>Asteroideae</taxon>
        <taxon>Heliantheae alliance</taxon>
        <taxon>Madieae</taxon>
        <taxon>Madiinae</taxon>
        <taxon>Deinandra</taxon>
    </lineage>
</organism>
<feature type="compositionally biased region" description="Polar residues" evidence="1">
    <location>
        <begin position="117"/>
        <end position="129"/>
    </location>
</feature>
<gene>
    <name evidence="2" type="ORF">SSX86_018747</name>
</gene>
<proteinExistence type="predicted"/>
<evidence type="ECO:0000256" key="1">
    <source>
        <dbReference type="SAM" id="MobiDB-lite"/>
    </source>
</evidence>
<evidence type="ECO:0000313" key="2">
    <source>
        <dbReference type="EMBL" id="KAK9061565.1"/>
    </source>
</evidence>